<organism evidence="1 2">
    <name type="scientific">Fraxinus pennsylvanica</name>
    <dbReference type="NCBI Taxonomy" id="56036"/>
    <lineage>
        <taxon>Eukaryota</taxon>
        <taxon>Viridiplantae</taxon>
        <taxon>Streptophyta</taxon>
        <taxon>Embryophyta</taxon>
        <taxon>Tracheophyta</taxon>
        <taxon>Spermatophyta</taxon>
        <taxon>Magnoliopsida</taxon>
        <taxon>eudicotyledons</taxon>
        <taxon>Gunneridae</taxon>
        <taxon>Pentapetalae</taxon>
        <taxon>asterids</taxon>
        <taxon>lamiids</taxon>
        <taxon>Lamiales</taxon>
        <taxon>Oleaceae</taxon>
        <taxon>Oleeae</taxon>
        <taxon>Fraxinus</taxon>
    </lineage>
</organism>
<dbReference type="EMBL" id="OU503037">
    <property type="protein sequence ID" value="CAI9756698.1"/>
    <property type="molecule type" value="Genomic_DNA"/>
</dbReference>
<sequence>MVLVAAEGNLVLMELMADFRSNMVDKSAVVEEGGIPAVVEEGGNSGGGNSMAEGNCPDGGPRGGEMVVSWRSLFWVFVWFWFFLETWIVDFLQLLVVGKEEEVAPPVVGTVVVVEEEVGTQWQKGIPVKKAKVTFSSKAITCLENIACFSSFNILPSLQTGFPTDVRFLLLSATLKSNCG</sequence>
<dbReference type="AlphaFoldDB" id="A0AAD1YSY6"/>
<name>A0AAD1YSY6_9LAMI</name>
<proteinExistence type="predicted"/>
<evidence type="ECO:0000313" key="1">
    <source>
        <dbReference type="EMBL" id="CAI9756698.1"/>
    </source>
</evidence>
<gene>
    <name evidence="1" type="ORF">FPE_LOCUS4128</name>
</gene>
<dbReference type="Proteomes" id="UP000834106">
    <property type="component" value="Chromosome 2"/>
</dbReference>
<reference evidence="1" key="1">
    <citation type="submission" date="2023-05" db="EMBL/GenBank/DDBJ databases">
        <authorList>
            <person name="Huff M."/>
        </authorList>
    </citation>
    <scope>NUCLEOTIDE SEQUENCE</scope>
</reference>
<protein>
    <submittedName>
        <fullName evidence="1">Uncharacterized protein</fullName>
    </submittedName>
</protein>
<evidence type="ECO:0000313" key="2">
    <source>
        <dbReference type="Proteomes" id="UP000834106"/>
    </source>
</evidence>
<keyword evidence="2" id="KW-1185">Reference proteome</keyword>
<accession>A0AAD1YSY6</accession>